<gene>
    <name evidence="1" type="ORF">MJO28_003210</name>
</gene>
<proteinExistence type="predicted"/>
<reference evidence="2" key="1">
    <citation type="journal article" date="2018" name="BMC Genomics">
        <title>Genomic insights into host adaptation between the wheat stripe rust pathogen (Puccinia striiformis f. sp. tritici) and the barley stripe rust pathogen (Puccinia striiformis f. sp. hordei).</title>
        <authorList>
            <person name="Xia C."/>
            <person name="Wang M."/>
            <person name="Yin C."/>
            <person name="Cornejo O.E."/>
            <person name="Hulbert S.H."/>
            <person name="Chen X."/>
        </authorList>
    </citation>
    <scope>NUCLEOTIDE SEQUENCE [LARGE SCALE GENOMIC DNA]</scope>
    <source>
        <strain evidence="2">93-210</strain>
    </source>
</reference>
<comment type="caution">
    <text evidence="1">The sequence shown here is derived from an EMBL/GenBank/DDBJ whole genome shotgun (WGS) entry which is preliminary data.</text>
</comment>
<sequence length="323" mass="36217">MTADPTLLDHLGFKFSTRKHRKARHSFKKSSKRPASQSHGGATNQNNGQTSGHQVFSPAPPQEEVISHPPTDEQPSSNLFARPNVNLLAKMQESLHAVGISLQPCQAVTEQFQMTYDFSDFAASPTPSVELDPAEMCCFCDEILPTTPSARFLKSNKALRALPEVRTRRESKNPLALYLPVIMHFYRVRGFQMYLERIISCQVPSTFLNDAVEQYRTLGAYTARGFANEFATFEVEQPGYYGAEGYKHIIQALNVMSEHSADVQIALPLNNEFCIRKVLVPEVARSLIAQDMNLAVTDERVMDVLNESRKFGSIVFPNSEQDD</sequence>
<dbReference type="Proteomes" id="UP001060170">
    <property type="component" value="Chromosome 3"/>
</dbReference>
<organism evidence="1 2">
    <name type="scientific">Puccinia striiformis f. sp. tritici</name>
    <dbReference type="NCBI Taxonomy" id="168172"/>
    <lineage>
        <taxon>Eukaryota</taxon>
        <taxon>Fungi</taxon>
        <taxon>Dikarya</taxon>
        <taxon>Basidiomycota</taxon>
        <taxon>Pucciniomycotina</taxon>
        <taxon>Pucciniomycetes</taxon>
        <taxon>Pucciniales</taxon>
        <taxon>Pucciniaceae</taxon>
        <taxon>Puccinia</taxon>
    </lineage>
</organism>
<protein>
    <submittedName>
        <fullName evidence="1">Uncharacterized protein</fullName>
    </submittedName>
</protein>
<reference evidence="1 2" key="3">
    <citation type="journal article" date="2022" name="Microbiol. Spectr.">
        <title>Folding features and dynamics of 3D genome architecture in plant fungal pathogens.</title>
        <authorList>
            <person name="Xia C."/>
        </authorList>
    </citation>
    <scope>NUCLEOTIDE SEQUENCE [LARGE SCALE GENOMIC DNA]</scope>
    <source>
        <strain evidence="1 2">93-210</strain>
    </source>
</reference>
<reference evidence="2" key="2">
    <citation type="journal article" date="2018" name="Mol. Plant Microbe Interact.">
        <title>Genome sequence resources for the wheat stripe rust pathogen (Puccinia striiformis f. sp. tritici) and the barley stripe rust pathogen (Puccinia striiformis f. sp. hordei).</title>
        <authorList>
            <person name="Xia C."/>
            <person name="Wang M."/>
            <person name="Yin C."/>
            <person name="Cornejo O.E."/>
            <person name="Hulbert S.H."/>
            <person name="Chen X."/>
        </authorList>
    </citation>
    <scope>NUCLEOTIDE SEQUENCE [LARGE SCALE GENOMIC DNA]</scope>
    <source>
        <strain evidence="2">93-210</strain>
    </source>
</reference>
<evidence type="ECO:0000313" key="2">
    <source>
        <dbReference type="Proteomes" id="UP001060170"/>
    </source>
</evidence>
<accession>A0ACC0ESI5</accession>
<keyword evidence="2" id="KW-1185">Reference proteome</keyword>
<evidence type="ECO:0000313" key="1">
    <source>
        <dbReference type="EMBL" id="KAI7959419.1"/>
    </source>
</evidence>
<name>A0ACC0ESI5_9BASI</name>
<dbReference type="EMBL" id="CM045867">
    <property type="protein sequence ID" value="KAI7959419.1"/>
    <property type="molecule type" value="Genomic_DNA"/>
</dbReference>